<dbReference type="Proteomes" id="UP000799439">
    <property type="component" value="Unassembled WGS sequence"/>
</dbReference>
<feature type="compositionally biased region" description="Low complexity" evidence="1">
    <location>
        <begin position="304"/>
        <end position="317"/>
    </location>
</feature>
<feature type="compositionally biased region" description="Polar residues" evidence="1">
    <location>
        <begin position="205"/>
        <end position="225"/>
    </location>
</feature>
<feature type="compositionally biased region" description="Low complexity" evidence="1">
    <location>
        <begin position="427"/>
        <end position="436"/>
    </location>
</feature>
<organism evidence="2 3">
    <name type="scientific">Myriangium duriaei CBS 260.36</name>
    <dbReference type="NCBI Taxonomy" id="1168546"/>
    <lineage>
        <taxon>Eukaryota</taxon>
        <taxon>Fungi</taxon>
        <taxon>Dikarya</taxon>
        <taxon>Ascomycota</taxon>
        <taxon>Pezizomycotina</taxon>
        <taxon>Dothideomycetes</taxon>
        <taxon>Dothideomycetidae</taxon>
        <taxon>Myriangiales</taxon>
        <taxon>Myriangiaceae</taxon>
        <taxon>Myriangium</taxon>
    </lineage>
</organism>
<evidence type="ECO:0000256" key="1">
    <source>
        <dbReference type="SAM" id="MobiDB-lite"/>
    </source>
</evidence>
<feature type="compositionally biased region" description="Polar residues" evidence="1">
    <location>
        <begin position="92"/>
        <end position="112"/>
    </location>
</feature>
<feature type="compositionally biased region" description="Polar residues" evidence="1">
    <location>
        <begin position="263"/>
        <end position="281"/>
    </location>
</feature>
<feature type="region of interest" description="Disordered" evidence="1">
    <location>
        <begin position="248"/>
        <end position="317"/>
    </location>
</feature>
<evidence type="ECO:0000313" key="2">
    <source>
        <dbReference type="EMBL" id="KAF2154102.1"/>
    </source>
</evidence>
<sequence>MSVDMARPHIVALQKRITPSERAARRKSRSINRFRNESPASSIGTFFDDESSSLPDASAYEASLSSRADSAMSSRSDERSKMDERSDKGRLNSISETQPENSQLSSATWSDRTPSRLHMWPDALRIAKSPSPTDDSRPATAIGLRHPDSLLDSTPPRLAQRSMSIEPPTTRVEPRPMHRRFNSIQQDETINRSHSFSRPGPRPQVQHSTSISHDLTSSQNTSAQPSWRVSEFAKPWVPGSVNSLAAMGSAPREVRPTGRRPSVSPTSPVTTFVHKSSSSIDWTAVSPRHRPSITKMPTPPESPTPSLCDDSSSPDPSIEAADIVIGRRLTMKTSFTEDAVSPTCPTFIRDGTFSQTKLSMNPSGFIRTHTPSASLDSITEANELAIGATPLPLYPLKGLQSPSKNNLEELSEDLVSPRTVINRSRNDSTSTRSMRSARSDRSDRSAAISEAIRELGTRWDSHFERYTKLRQSRQMLHSEILSDLQNNQPKPKGAKTPLQMQLEMASMDAAIDDCVSKLAQVDKKRQRLVDELMMQVQPQSQTPTPITSPVRRGHARNESMGIQEIIPMPHSPPMPSGMASLAAQISGARLQPQDRWFEKQLPRVPSKELRLSSESLSLANVMEFLDTSEPEMGLA</sequence>
<evidence type="ECO:0008006" key="4">
    <source>
        <dbReference type="Google" id="ProtNLM"/>
    </source>
</evidence>
<feature type="compositionally biased region" description="Basic and acidic residues" evidence="1">
    <location>
        <begin position="75"/>
        <end position="90"/>
    </location>
</feature>
<name>A0A9P4J270_9PEZI</name>
<feature type="compositionally biased region" description="Low complexity" evidence="1">
    <location>
        <begin position="62"/>
        <end position="74"/>
    </location>
</feature>
<proteinExistence type="predicted"/>
<reference evidence="2" key="1">
    <citation type="journal article" date="2020" name="Stud. Mycol.">
        <title>101 Dothideomycetes genomes: a test case for predicting lifestyles and emergence of pathogens.</title>
        <authorList>
            <person name="Haridas S."/>
            <person name="Albert R."/>
            <person name="Binder M."/>
            <person name="Bloem J."/>
            <person name="Labutti K."/>
            <person name="Salamov A."/>
            <person name="Andreopoulos B."/>
            <person name="Baker S."/>
            <person name="Barry K."/>
            <person name="Bills G."/>
            <person name="Bluhm B."/>
            <person name="Cannon C."/>
            <person name="Castanera R."/>
            <person name="Culley D."/>
            <person name="Daum C."/>
            <person name="Ezra D."/>
            <person name="Gonzalez J."/>
            <person name="Henrissat B."/>
            <person name="Kuo A."/>
            <person name="Liang C."/>
            <person name="Lipzen A."/>
            <person name="Lutzoni F."/>
            <person name="Magnuson J."/>
            <person name="Mondo S."/>
            <person name="Nolan M."/>
            <person name="Ohm R."/>
            <person name="Pangilinan J."/>
            <person name="Park H.-J."/>
            <person name="Ramirez L."/>
            <person name="Alfaro M."/>
            <person name="Sun H."/>
            <person name="Tritt A."/>
            <person name="Yoshinaga Y."/>
            <person name="Zwiers L.-H."/>
            <person name="Turgeon B."/>
            <person name="Goodwin S."/>
            <person name="Spatafora J."/>
            <person name="Crous P."/>
            <person name="Grigoriev I."/>
        </authorList>
    </citation>
    <scope>NUCLEOTIDE SEQUENCE</scope>
    <source>
        <strain evidence="2">CBS 260.36</strain>
    </source>
</reference>
<dbReference type="AlphaFoldDB" id="A0A9P4J270"/>
<feature type="region of interest" description="Disordered" evidence="1">
    <location>
        <begin position="1"/>
        <end position="225"/>
    </location>
</feature>
<protein>
    <recommendedName>
        <fullName evidence="4">Up-regulated during septation protein 1 domain-containing protein</fullName>
    </recommendedName>
</protein>
<feature type="region of interest" description="Disordered" evidence="1">
    <location>
        <begin position="410"/>
        <end position="445"/>
    </location>
</feature>
<comment type="caution">
    <text evidence="2">The sequence shown here is derived from an EMBL/GenBank/DDBJ whole genome shotgun (WGS) entry which is preliminary data.</text>
</comment>
<accession>A0A9P4J270</accession>
<gene>
    <name evidence="2" type="ORF">K461DRAFT_122262</name>
</gene>
<dbReference type="EMBL" id="ML996084">
    <property type="protein sequence ID" value="KAF2154102.1"/>
    <property type="molecule type" value="Genomic_DNA"/>
</dbReference>
<feature type="compositionally biased region" description="Polar residues" evidence="1">
    <location>
        <begin position="182"/>
        <end position="196"/>
    </location>
</feature>
<dbReference type="OrthoDB" id="5429395at2759"/>
<evidence type="ECO:0000313" key="3">
    <source>
        <dbReference type="Proteomes" id="UP000799439"/>
    </source>
</evidence>
<keyword evidence="3" id="KW-1185">Reference proteome</keyword>